<sequence>MKFGTLINTVKHGNFNTITPATLVELGNRYLEKYPKSSSRHSHQGTAQALVDFATTNPGADSEKCCNVLMKVLQRGGTVDGWLAKKSVELLNKGLGTSVPTCYSTGKSVHSRSVSEVVGDFEAHLDRRTKTVGIELQDTGLFGARHQQHLDEAARGPVPEFV</sequence>
<keyword evidence="2" id="KW-1185">Reference proteome</keyword>
<comment type="caution">
    <text evidence="1">The sequence shown here is derived from an EMBL/GenBank/DDBJ whole genome shotgun (WGS) entry which is preliminary data.</text>
</comment>
<evidence type="ECO:0000313" key="2">
    <source>
        <dbReference type="Proteomes" id="UP000094329"/>
    </source>
</evidence>
<name>A0ABX3A1N4_9GAMM</name>
<proteinExistence type="predicted"/>
<dbReference type="EMBL" id="MDTU01000001">
    <property type="protein sequence ID" value="ODN42549.1"/>
    <property type="molecule type" value="Genomic_DNA"/>
</dbReference>
<organism evidence="1 2">
    <name type="scientific">Piscirickettsia litoralis</name>
    <dbReference type="NCBI Taxonomy" id="1891921"/>
    <lineage>
        <taxon>Bacteria</taxon>
        <taxon>Pseudomonadati</taxon>
        <taxon>Pseudomonadota</taxon>
        <taxon>Gammaproteobacteria</taxon>
        <taxon>Thiotrichales</taxon>
        <taxon>Piscirickettsiaceae</taxon>
        <taxon>Piscirickettsia</taxon>
    </lineage>
</organism>
<gene>
    <name evidence="1" type="ORF">BGC07_05915</name>
</gene>
<reference evidence="1 2" key="1">
    <citation type="submission" date="2016-08" db="EMBL/GenBank/DDBJ databases">
        <title>Draft genome sequence of Candidatus Piscirickettsia litoralis, from seawater.</title>
        <authorList>
            <person name="Wan X."/>
            <person name="Lee A.J."/>
            <person name="Hou S."/>
            <person name="Donachie S.P."/>
        </authorList>
    </citation>
    <scope>NUCLEOTIDE SEQUENCE [LARGE SCALE GENOMIC DNA]</scope>
    <source>
        <strain evidence="1 2">Y2</strain>
    </source>
</reference>
<protein>
    <submittedName>
        <fullName evidence="1">Uncharacterized protein</fullName>
    </submittedName>
</protein>
<evidence type="ECO:0000313" key="1">
    <source>
        <dbReference type="EMBL" id="ODN42549.1"/>
    </source>
</evidence>
<accession>A0ABX3A1N4</accession>
<dbReference type="Proteomes" id="UP000094329">
    <property type="component" value="Unassembled WGS sequence"/>
</dbReference>
<dbReference type="RefSeq" id="WP_069312346.1">
    <property type="nucleotide sequence ID" value="NZ_MDTU01000001.1"/>
</dbReference>